<comment type="similarity">
    <text evidence="2">Belongs to the glycosyl hydrolase 20 family.</text>
</comment>
<dbReference type="AlphaFoldDB" id="A0A023AWU1"/>
<evidence type="ECO:0000256" key="7">
    <source>
        <dbReference type="SAM" id="MobiDB-lite"/>
    </source>
</evidence>
<dbReference type="SUPFAM" id="SSF51445">
    <property type="entry name" value="(Trans)glycosidases"/>
    <property type="match status" value="1"/>
</dbReference>
<dbReference type="RefSeq" id="XP_011133528.1">
    <property type="nucleotide sequence ID" value="XM_011135226.1"/>
</dbReference>
<feature type="transmembrane region" description="Helical" evidence="8">
    <location>
        <begin position="784"/>
        <end position="805"/>
    </location>
</feature>
<evidence type="ECO:0000256" key="4">
    <source>
        <dbReference type="ARBA" id="ARBA00022801"/>
    </source>
</evidence>
<keyword evidence="9" id="KW-0732">Signal</keyword>
<dbReference type="InterPro" id="IPR015883">
    <property type="entry name" value="Glyco_hydro_20_cat"/>
</dbReference>
<dbReference type="Pfam" id="PF02838">
    <property type="entry name" value="Glyco_hydro_20b"/>
    <property type="match status" value="1"/>
</dbReference>
<dbReference type="InterPro" id="IPR025705">
    <property type="entry name" value="Beta_hexosaminidase_sua/sub"/>
</dbReference>
<dbReference type="VEuPathDB" id="CryptoDB:GNI_182120"/>
<dbReference type="Pfam" id="PF00728">
    <property type="entry name" value="Glyco_hydro_20"/>
    <property type="match status" value="1"/>
</dbReference>
<evidence type="ECO:0000313" key="12">
    <source>
        <dbReference type="EMBL" id="EZG43216.1"/>
    </source>
</evidence>
<dbReference type="Gene3D" id="3.30.379.10">
    <property type="entry name" value="Chitobiase/beta-hexosaminidase domain 2-like"/>
    <property type="match status" value="1"/>
</dbReference>
<feature type="active site" description="Proton donor" evidence="6">
    <location>
        <position position="298"/>
    </location>
</feature>
<feature type="chain" id="PRO_5001511814" description="beta-N-acetylhexosaminidase" evidence="9">
    <location>
        <begin position="20"/>
        <end position="806"/>
    </location>
</feature>
<dbReference type="GO" id="GO:0030203">
    <property type="term" value="P:glycosaminoglycan metabolic process"/>
    <property type="evidence" value="ECO:0007669"/>
    <property type="project" value="TreeGrafter"/>
</dbReference>
<feature type="domain" description="Beta-hexosaminidase bacterial type N-terminal" evidence="11">
    <location>
        <begin position="22"/>
        <end position="132"/>
    </location>
</feature>
<proteinExistence type="inferred from homology"/>
<dbReference type="GO" id="GO:0016020">
    <property type="term" value="C:membrane"/>
    <property type="evidence" value="ECO:0007669"/>
    <property type="project" value="TreeGrafter"/>
</dbReference>
<evidence type="ECO:0000256" key="2">
    <source>
        <dbReference type="ARBA" id="ARBA00006285"/>
    </source>
</evidence>
<evidence type="ECO:0000256" key="8">
    <source>
        <dbReference type="SAM" id="Phobius"/>
    </source>
</evidence>
<gene>
    <name evidence="12" type="ORF">GNI_182120</name>
</gene>
<reference evidence="12" key="1">
    <citation type="submission" date="2013-12" db="EMBL/GenBank/DDBJ databases">
        <authorList>
            <person name="Omoto C.K."/>
            <person name="Sibley D."/>
            <person name="Venepally P."/>
            <person name="Hadjithomas M."/>
            <person name="Karamycheva S."/>
            <person name="Brunk B."/>
            <person name="Roos D."/>
            <person name="Caler E."/>
            <person name="Lorenzi H."/>
        </authorList>
    </citation>
    <scope>NUCLEOTIDE SEQUENCE</scope>
</reference>
<accession>A0A023AWU1</accession>
<evidence type="ECO:0000259" key="10">
    <source>
        <dbReference type="Pfam" id="PF00728"/>
    </source>
</evidence>
<evidence type="ECO:0000256" key="6">
    <source>
        <dbReference type="PIRSR" id="PIRSR625705-1"/>
    </source>
</evidence>
<evidence type="ECO:0000259" key="11">
    <source>
        <dbReference type="Pfam" id="PF02838"/>
    </source>
</evidence>
<dbReference type="GO" id="GO:0005975">
    <property type="term" value="P:carbohydrate metabolic process"/>
    <property type="evidence" value="ECO:0007669"/>
    <property type="project" value="InterPro"/>
</dbReference>
<evidence type="ECO:0000256" key="1">
    <source>
        <dbReference type="ARBA" id="ARBA00001231"/>
    </source>
</evidence>
<organism evidence="12 13">
    <name type="scientific">Gregarina niphandrodes</name>
    <name type="common">Septate eugregarine</name>
    <dbReference type="NCBI Taxonomy" id="110365"/>
    <lineage>
        <taxon>Eukaryota</taxon>
        <taxon>Sar</taxon>
        <taxon>Alveolata</taxon>
        <taxon>Apicomplexa</taxon>
        <taxon>Conoidasida</taxon>
        <taxon>Gregarinasina</taxon>
        <taxon>Eugregarinorida</taxon>
        <taxon>Gregarinidae</taxon>
        <taxon>Gregarina</taxon>
    </lineage>
</organism>
<feature type="region of interest" description="Disordered" evidence="7">
    <location>
        <begin position="421"/>
        <end position="465"/>
    </location>
</feature>
<dbReference type="SUPFAM" id="SSF49899">
    <property type="entry name" value="Concanavalin A-like lectins/glucanases"/>
    <property type="match status" value="1"/>
</dbReference>
<sequence>MVSTKYLAACTLASVLSEAFVTIPAVKTNSAGTDTAMWNRDLKLAYSDEGLKNVAEVFAADMKDYTMSTVQGTDGEFLLELSDKDTDINGAKFPNEAYKITFSEGKVKVTAKTPTGALWGTRTLLQIAKQVNYEWPASGFIFDEPNDERRWLGLDCARHYWEPEFLKSVIKRVSNLKMNGLQMHAVDNEAFRYDIPKYPGLAPAGRSYNETVIGDLVDYGRLHGVEVMPGFEFPGHSTAMNEYFGTGVVLDGDGMTASLAAMVTDVTNPKVDGLVKDLVSTVVPWFKDPKYVHLGGDEVSSMISGGYEPFKKMVADHPDLYTTIDDYLTTWLTGIVDWFVATFPKSRPIIYNGFENGIKKVEMPHNAVINYWEGNFDYFKNHPGYDILVSDEDYLYLVTSTNLNVFPDLLELKDYDLEGWTNETPDTTTTPKPTTTTTTTTTESTTVSTSSTTLPDTSSSTFSTKSTEASTTVKPRVLDDEAPTVNTYFGSSFLEWGDNNYWQDDSMLSYGYDALALTAAKQWNRDVSTLIKKDPLAFKTLVEALDPKLPILEPAEKLEQVAFYRFEKEQSVEMPSMCDGYMCVFAQDYVGQRHGAGLGSLFTVGKPNPDFIEGMHGKGLQFAYQLATSNPFSFGGMDMPAPWTISAWMRRDKRVDDVAFLYSPENRIILSNELGHMAIQQTGKPAIDIGISIPVDWTHVTISTDGIFTYAYVGGELKQKVKGSIDLPFFSIGGPKEMIVLAIDDFRVFRGFANEVNADVLAGMNVDDNPDDYFQYPEEKASGVAGTIAVGSVAAAILLPVLVAAL</sequence>
<evidence type="ECO:0000256" key="3">
    <source>
        <dbReference type="ARBA" id="ARBA00012663"/>
    </source>
</evidence>
<feature type="compositionally biased region" description="Low complexity" evidence="7">
    <location>
        <begin position="424"/>
        <end position="465"/>
    </location>
</feature>
<keyword evidence="13" id="KW-1185">Reference proteome</keyword>
<name>A0A023AWU1_GRENI</name>
<dbReference type="InterPro" id="IPR013320">
    <property type="entry name" value="ConA-like_dom_sf"/>
</dbReference>
<dbReference type="PANTHER" id="PTHR22600">
    <property type="entry name" value="BETA-HEXOSAMINIDASE"/>
    <property type="match status" value="1"/>
</dbReference>
<comment type="catalytic activity">
    <reaction evidence="1">
        <text>Hydrolysis of terminal non-reducing N-acetyl-D-hexosamine residues in N-acetyl-beta-D-hexosaminides.</text>
        <dbReference type="EC" id="3.2.1.52"/>
    </reaction>
</comment>
<dbReference type="PRINTS" id="PR00738">
    <property type="entry name" value="GLHYDRLASE20"/>
</dbReference>
<keyword evidence="4 12" id="KW-0378">Hydrolase</keyword>
<keyword evidence="8" id="KW-0472">Membrane</keyword>
<dbReference type="InterPro" id="IPR029018">
    <property type="entry name" value="Hex-like_dom2"/>
</dbReference>
<dbReference type="GeneID" id="22916100"/>
<dbReference type="eggNOG" id="KOG2499">
    <property type="taxonomic scope" value="Eukaryota"/>
</dbReference>
<protein>
    <recommendedName>
        <fullName evidence="3">beta-N-acetylhexosaminidase</fullName>
        <ecNumber evidence="3">3.2.1.52</ecNumber>
    </recommendedName>
</protein>
<dbReference type="EC" id="3.2.1.52" evidence="3"/>
<keyword evidence="5" id="KW-0326">Glycosidase</keyword>
<evidence type="ECO:0000256" key="5">
    <source>
        <dbReference type="ARBA" id="ARBA00023295"/>
    </source>
</evidence>
<dbReference type="InterPro" id="IPR015882">
    <property type="entry name" value="HEX_bac_N"/>
</dbReference>
<dbReference type="SUPFAM" id="SSF55545">
    <property type="entry name" value="beta-N-acetylhexosaminidase-like domain"/>
    <property type="match status" value="1"/>
</dbReference>
<keyword evidence="8" id="KW-1133">Transmembrane helix</keyword>
<feature type="signal peptide" evidence="9">
    <location>
        <begin position="1"/>
        <end position="19"/>
    </location>
</feature>
<keyword evidence="8" id="KW-0812">Transmembrane</keyword>
<dbReference type="InterPro" id="IPR017853">
    <property type="entry name" value="GH"/>
</dbReference>
<evidence type="ECO:0000256" key="9">
    <source>
        <dbReference type="SAM" id="SignalP"/>
    </source>
</evidence>
<dbReference type="EMBL" id="AFNH02001377">
    <property type="protein sequence ID" value="EZG43216.1"/>
    <property type="molecule type" value="Genomic_DNA"/>
</dbReference>
<dbReference type="PANTHER" id="PTHR22600:SF57">
    <property type="entry name" value="BETA-N-ACETYLHEXOSAMINIDASE"/>
    <property type="match status" value="1"/>
</dbReference>
<dbReference type="Proteomes" id="UP000019763">
    <property type="component" value="Unassembled WGS sequence"/>
</dbReference>
<dbReference type="Gene3D" id="3.20.20.80">
    <property type="entry name" value="Glycosidases"/>
    <property type="match status" value="1"/>
</dbReference>
<feature type="domain" description="Glycoside hydrolase family 20 catalytic" evidence="10">
    <location>
        <begin position="152"/>
        <end position="404"/>
    </location>
</feature>
<dbReference type="GO" id="GO:0004563">
    <property type="term" value="F:beta-N-acetylhexosaminidase activity"/>
    <property type="evidence" value="ECO:0007669"/>
    <property type="project" value="UniProtKB-EC"/>
</dbReference>
<evidence type="ECO:0000313" key="13">
    <source>
        <dbReference type="Proteomes" id="UP000019763"/>
    </source>
</evidence>
<comment type="caution">
    <text evidence="12">The sequence shown here is derived from an EMBL/GenBank/DDBJ whole genome shotgun (WGS) entry which is preliminary data.</text>
</comment>
<dbReference type="OrthoDB" id="428480at2759"/>